<sequence>MNRKTIATNMAVVSCDVCGRTLLRGEDADVFLHGGSRRTVCELCTSRARHEGWIREGVDGVMPGRVNERGGAARSLLHRLRHGRETRLGDPDRPYAPSPPAEYADADGYYDAPADVAEASGEPFVPVEPVVPVLPATPMPAQVPLPEPPALPREPRSIHAIPTNAELKVARALEVFNASPHPRTVAGIARSLGAPIVSARPSATEGAIVTIVVGWELSWYRYEVDLGDEAAGVRVSGRGAELSELEPADHAPNAAADEAGELHLAAGVA</sequence>
<evidence type="ECO:0000313" key="1">
    <source>
        <dbReference type="EMBL" id="CAA9484313.1"/>
    </source>
</evidence>
<name>A0A6J4S3T2_9ACTN</name>
<dbReference type="PROSITE" id="PS51257">
    <property type="entry name" value="PROKAR_LIPOPROTEIN"/>
    <property type="match status" value="1"/>
</dbReference>
<reference evidence="1" key="1">
    <citation type="submission" date="2020-02" db="EMBL/GenBank/DDBJ databases">
        <authorList>
            <person name="Meier V. D."/>
        </authorList>
    </citation>
    <scope>NUCLEOTIDE SEQUENCE</scope>
    <source>
        <strain evidence="1">AVDCRST_MAG53</strain>
    </source>
</reference>
<proteinExistence type="predicted"/>
<gene>
    <name evidence="1" type="ORF">AVDCRST_MAG53-801</name>
</gene>
<dbReference type="AlphaFoldDB" id="A0A6J4S3T2"/>
<protein>
    <submittedName>
        <fullName evidence="1">Uncharacterized protein</fullName>
    </submittedName>
</protein>
<accession>A0A6J4S3T2</accession>
<dbReference type="EMBL" id="CADCVR010000029">
    <property type="protein sequence ID" value="CAA9484313.1"/>
    <property type="molecule type" value="Genomic_DNA"/>
</dbReference>
<organism evidence="1">
    <name type="scientific">uncultured Solirubrobacteraceae bacterium</name>
    <dbReference type="NCBI Taxonomy" id="1162706"/>
    <lineage>
        <taxon>Bacteria</taxon>
        <taxon>Bacillati</taxon>
        <taxon>Actinomycetota</taxon>
        <taxon>Thermoleophilia</taxon>
        <taxon>Solirubrobacterales</taxon>
        <taxon>Solirubrobacteraceae</taxon>
        <taxon>environmental samples</taxon>
    </lineage>
</organism>